<feature type="compositionally biased region" description="Pro residues" evidence="5">
    <location>
        <begin position="204"/>
        <end position="215"/>
    </location>
</feature>
<dbReference type="Proteomes" id="UP000324767">
    <property type="component" value="Unassembled WGS sequence"/>
</dbReference>
<comment type="subcellular location">
    <subcellularLocation>
        <location evidence="1">Cytoplasm</location>
    </subcellularLocation>
</comment>
<dbReference type="InterPro" id="IPR036872">
    <property type="entry name" value="CH_dom_sf"/>
</dbReference>
<dbReference type="GO" id="GO:0005737">
    <property type="term" value="C:cytoplasm"/>
    <property type="evidence" value="ECO:0007669"/>
    <property type="project" value="UniProtKB-SubCell"/>
</dbReference>
<dbReference type="GO" id="GO:0031122">
    <property type="term" value="P:cytoplasmic microtubule organization"/>
    <property type="evidence" value="ECO:0007669"/>
    <property type="project" value="TreeGrafter"/>
</dbReference>
<comment type="caution">
    <text evidence="7">The sequence shown here is derived from an EMBL/GenBank/DDBJ whole genome shotgun (WGS) entry which is preliminary data.</text>
</comment>
<evidence type="ECO:0000256" key="5">
    <source>
        <dbReference type="SAM" id="MobiDB-lite"/>
    </source>
</evidence>
<dbReference type="GO" id="GO:0008017">
    <property type="term" value="F:microtubule binding"/>
    <property type="evidence" value="ECO:0007669"/>
    <property type="project" value="TreeGrafter"/>
</dbReference>
<dbReference type="Pfam" id="PF19047">
    <property type="entry name" value="HOOK_N"/>
    <property type="match status" value="1"/>
</dbReference>
<feature type="coiled-coil region" evidence="4">
    <location>
        <begin position="233"/>
        <end position="274"/>
    </location>
</feature>
<dbReference type="SUPFAM" id="SSF116907">
    <property type="entry name" value="Hook domain"/>
    <property type="match status" value="1"/>
</dbReference>
<proteinExistence type="predicted"/>
<protein>
    <recommendedName>
        <fullName evidence="6">HOOK N-terminal domain-containing protein</fullName>
    </recommendedName>
</protein>
<dbReference type="AlphaFoldDB" id="A0A5M8PLP5"/>
<dbReference type="InterPro" id="IPR043936">
    <property type="entry name" value="HOOK_N"/>
</dbReference>
<dbReference type="Gene3D" id="1.10.418.10">
    <property type="entry name" value="Calponin-like domain"/>
    <property type="match status" value="1"/>
</dbReference>
<keyword evidence="3 4" id="KW-0175">Coiled coil</keyword>
<dbReference type="EMBL" id="VXIT01000010">
    <property type="protein sequence ID" value="KAA6409666.1"/>
    <property type="molecule type" value="Genomic_DNA"/>
</dbReference>
<keyword evidence="2" id="KW-0963">Cytoplasm</keyword>
<accession>A0A5M8PLP5</accession>
<name>A0A5M8PLP5_9LECA</name>
<evidence type="ECO:0000256" key="3">
    <source>
        <dbReference type="ARBA" id="ARBA00023054"/>
    </source>
</evidence>
<dbReference type="CDD" id="cd22211">
    <property type="entry name" value="HkD_SF"/>
    <property type="match status" value="1"/>
</dbReference>
<evidence type="ECO:0000256" key="1">
    <source>
        <dbReference type="ARBA" id="ARBA00004496"/>
    </source>
</evidence>
<evidence type="ECO:0000313" key="8">
    <source>
        <dbReference type="Proteomes" id="UP000324767"/>
    </source>
</evidence>
<evidence type="ECO:0000256" key="4">
    <source>
        <dbReference type="SAM" id="Coils"/>
    </source>
</evidence>
<dbReference type="GO" id="GO:0051959">
    <property type="term" value="F:dynein light intermediate chain binding"/>
    <property type="evidence" value="ECO:0007669"/>
    <property type="project" value="TreeGrafter"/>
</dbReference>
<dbReference type="OrthoDB" id="2129491at2759"/>
<organism evidence="7 8">
    <name type="scientific">Lasallia pustulata</name>
    <dbReference type="NCBI Taxonomy" id="136370"/>
    <lineage>
        <taxon>Eukaryota</taxon>
        <taxon>Fungi</taxon>
        <taxon>Dikarya</taxon>
        <taxon>Ascomycota</taxon>
        <taxon>Pezizomycotina</taxon>
        <taxon>Lecanoromycetes</taxon>
        <taxon>OSLEUM clade</taxon>
        <taxon>Umbilicariomycetidae</taxon>
        <taxon>Umbilicariales</taxon>
        <taxon>Umbilicariaceae</taxon>
        <taxon>Lasallia</taxon>
    </lineage>
</organism>
<sequence>MDRKRQVEAAFLEWINSFPFPNEVASVKDLNDGLRIWEILGDIDSAYFVGELPEGPSDTGEWSKRWQNLKHITKSLMFYIRDVCGQPLPEDPSLGDLKMIAYNADTAERLIKPGLERGDYFTSDTDYTLQLVKLVLVAAINSPKATGYIAKMPTLSFPTQAFLKESIEEVLRARTRPQSPPVSANVRQLQNTTNAASDSDIPSTPTPSSPPPPPQIDAEIIFEERYGKVMADNERLAQENQDVRKNVRDLRDRLARLQENNAVLQDSLTAAEDALQLHASAEATNGVLSLKPLQLRIQEQEDIIAGQEATISEYQTSTEALQKTIERTHVSSAKLQKLQDEIDELKVERDGLAKKANTVDKYKQKLQASQDLEKDNELLRAEIDDIRQNARNTTDDQEQLDILRLKIKEYEGILPGVERDHHELQMMKRQLEIDNATLAERWEAANEQHIRDLETIEELQVEIHNAESGALPPFGAAGGLDTELAKPAEKDSELKTRISELESEITQLTMDAQEADKKTPKTAETSSKFLLKTLATLELVKSAARKRSEGPKPGSTEHLEQLIANCADEIISGADALAKRTEELETQNAVIKDLQARLKLAEESVSVPNTADQLASLQELENLKRENRLVASAFHDMAGRLQMNGVGLQRRTEPPRSWMNKVRRQLEQPAMVRSR</sequence>
<evidence type="ECO:0000313" key="7">
    <source>
        <dbReference type="EMBL" id="KAA6409666.1"/>
    </source>
</evidence>
<feature type="coiled-coil region" evidence="4">
    <location>
        <begin position="491"/>
        <end position="518"/>
    </location>
</feature>
<feature type="domain" description="HOOK N-terminal" evidence="6">
    <location>
        <begin position="10"/>
        <end position="108"/>
    </location>
</feature>
<feature type="coiled-coil region" evidence="4">
    <location>
        <begin position="328"/>
        <end position="396"/>
    </location>
</feature>
<evidence type="ECO:0000259" key="6">
    <source>
        <dbReference type="Pfam" id="PF19047"/>
    </source>
</evidence>
<dbReference type="GO" id="GO:0005815">
    <property type="term" value="C:microtubule organizing center"/>
    <property type="evidence" value="ECO:0007669"/>
    <property type="project" value="TreeGrafter"/>
</dbReference>
<feature type="region of interest" description="Disordered" evidence="5">
    <location>
        <begin position="193"/>
        <end position="216"/>
    </location>
</feature>
<gene>
    <name evidence="7" type="ORF">FRX48_06278</name>
</gene>
<feature type="coiled-coil region" evidence="4">
    <location>
        <begin position="428"/>
        <end position="459"/>
    </location>
</feature>
<dbReference type="GO" id="GO:0030705">
    <property type="term" value="P:cytoskeleton-dependent intracellular transport"/>
    <property type="evidence" value="ECO:0007669"/>
    <property type="project" value="InterPro"/>
</dbReference>
<evidence type="ECO:0000256" key="2">
    <source>
        <dbReference type="ARBA" id="ARBA00022490"/>
    </source>
</evidence>
<dbReference type="PANTHER" id="PTHR18947">
    <property type="entry name" value="HOOK PROTEINS"/>
    <property type="match status" value="1"/>
</dbReference>
<feature type="coiled-coil region" evidence="4">
    <location>
        <begin position="577"/>
        <end position="604"/>
    </location>
</feature>
<dbReference type="PANTHER" id="PTHR18947:SF28">
    <property type="entry name" value="GIRDIN, ISOFORM A"/>
    <property type="match status" value="1"/>
</dbReference>
<reference evidence="7 8" key="1">
    <citation type="submission" date="2019-09" db="EMBL/GenBank/DDBJ databases">
        <title>The hologenome of the rock-dwelling lichen Lasallia pustulata.</title>
        <authorList>
            <person name="Greshake Tzovaras B."/>
            <person name="Segers F."/>
            <person name="Bicker A."/>
            <person name="Dal Grande F."/>
            <person name="Otte J."/>
            <person name="Hankeln T."/>
            <person name="Schmitt I."/>
            <person name="Ebersberger I."/>
        </authorList>
    </citation>
    <scope>NUCLEOTIDE SEQUENCE [LARGE SCALE GENOMIC DNA]</scope>
    <source>
        <strain evidence="7">A1-1</strain>
    </source>
</reference>